<feature type="transmembrane region" description="Helical" evidence="6">
    <location>
        <begin position="323"/>
        <end position="348"/>
    </location>
</feature>
<keyword evidence="3 6" id="KW-1133">Transmembrane helix</keyword>
<evidence type="ECO:0000313" key="9">
    <source>
        <dbReference type="Proteomes" id="UP000799772"/>
    </source>
</evidence>
<evidence type="ECO:0000313" key="8">
    <source>
        <dbReference type="EMBL" id="KAF2102919.1"/>
    </source>
</evidence>
<dbReference type="EMBL" id="ML978122">
    <property type="protein sequence ID" value="KAF2102919.1"/>
    <property type="molecule type" value="Genomic_DNA"/>
</dbReference>
<dbReference type="GO" id="GO:0005886">
    <property type="term" value="C:plasma membrane"/>
    <property type="evidence" value="ECO:0007669"/>
    <property type="project" value="TreeGrafter"/>
</dbReference>
<feature type="transmembrane region" description="Helical" evidence="6">
    <location>
        <begin position="94"/>
        <end position="113"/>
    </location>
</feature>
<feature type="transmembrane region" description="Helical" evidence="6">
    <location>
        <begin position="292"/>
        <end position="311"/>
    </location>
</feature>
<organism evidence="8 9">
    <name type="scientific">Rhizodiscina lignyota</name>
    <dbReference type="NCBI Taxonomy" id="1504668"/>
    <lineage>
        <taxon>Eukaryota</taxon>
        <taxon>Fungi</taxon>
        <taxon>Dikarya</taxon>
        <taxon>Ascomycota</taxon>
        <taxon>Pezizomycotina</taxon>
        <taxon>Dothideomycetes</taxon>
        <taxon>Pleosporomycetidae</taxon>
        <taxon>Aulographales</taxon>
        <taxon>Rhizodiscinaceae</taxon>
        <taxon>Rhizodiscina</taxon>
    </lineage>
</organism>
<evidence type="ECO:0000256" key="2">
    <source>
        <dbReference type="ARBA" id="ARBA00022692"/>
    </source>
</evidence>
<dbReference type="InterPro" id="IPR036259">
    <property type="entry name" value="MFS_trans_sf"/>
</dbReference>
<dbReference type="OrthoDB" id="2585655at2759"/>
<dbReference type="PANTHER" id="PTHR23502:SF181">
    <property type="entry name" value="MAJOR FACILITATOR SUPERFAMILY (MFS) PROFILE DOMAIN-CONTAINING PROTEIN"/>
    <property type="match status" value="1"/>
</dbReference>
<dbReference type="GO" id="GO:0022857">
    <property type="term" value="F:transmembrane transporter activity"/>
    <property type="evidence" value="ECO:0007669"/>
    <property type="project" value="InterPro"/>
</dbReference>
<dbReference type="Pfam" id="PF07690">
    <property type="entry name" value="MFS_1"/>
    <property type="match status" value="1"/>
</dbReference>
<feature type="domain" description="Major facilitator superfamily (MFS) profile" evidence="7">
    <location>
        <begin position="59"/>
        <end position="488"/>
    </location>
</feature>
<evidence type="ECO:0000256" key="1">
    <source>
        <dbReference type="ARBA" id="ARBA00004141"/>
    </source>
</evidence>
<keyword evidence="2 6" id="KW-0812">Transmembrane</keyword>
<gene>
    <name evidence="8" type="ORF">NA57DRAFT_33161</name>
</gene>
<accession>A0A9P4INT4</accession>
<feature type="transmembrane region" description="Helical" evidence="6">
    <location>
        <begin position="463"/>
        <end position="483"/>
    </location>
</feature>
<dbReference type="SUPFAM" id="SSF103473">
    <property type="entry name" value="MFS general substrate transporter"/>
    <property type="match status" value="1"/>
</dbReference>
<name>A0A9P4INT4_9PEZI</name>
<dbReference type="PROSITE" id="PS50850">
    <property type="entry name" value="MFS"/>
    <property type="match status" value="1"/>
</dbReference>
<protein>
    <submittedName>
        <fullName evidence="8">MFS general substrate transporter</fullName>
    </submittedName>
</protein>
<feature type="transmembrane region" description="Helical" evidence="6">
    <location>
        <begin position="54"/>
        <end position="74"/>
    </location>
</feature>
<feature type="transmembrane region" description="Helical" evidence="6">
    <location>
        <begin position="369"/>
        <end position="388"/>
    </location>
</feature>
<evidence type="ECO:0000256" key="4">
    <source>
        <dbReference type="ARBA" id="ARBA00023136"/>
    </source>
</evidence>
<feature type="region of interest" description="Disordered" evidence="5">
    <location>
        <begin position="1"/>
        <end position="20"/>
    </location>
</feature>
<keyword evidence="9" id="KW-1185">Reference proteome</keyword>
<evidence type="ECO:0000256" key="6">
    <source>
        <dbReference type="SAM" id="Phobius"/>
    </source>
</evidence>
<comment type="subcellular location">
    <subcellularLocation>
        <location evidence="1">Membrane</location>
        <topology evidence="1">Multi-pass membrane protein</topology>
    </subcellularLocation>
</comment>
<feature type="transmembrane region" description="Helical" evidence="6">
    <location>
        <begin position="400"/>
        <end position="421"/>
    </location>
</feature>
<evidence type="ECO:0000256" key="3">
    <source>
        <dbReference type="ARBA" id="ARBA00022989"/>
    </source>
</evidence>
<dbReference type="InterPro" id="IPR011701">
    <property type="entry name" value="MFS"/>
</dbReference>
<sequence length="500" mass="56299">MTKYSDNEKGGWEANDSDSKLHAHDGDLKLDPYGIPLKPQPSRFKDDPLNWPRWLKWSVLIQVGFMAFLGPFNAAVPNPSLVLLGKAFHRPVEIVTYSTTTSIILGGVSPFIWTPLTNVYGRRPITLLSQIFAIVGQIGSANSKTFSQLLGTRAINGIGMGGMMSVGTTCLNDMFFMHERGEKSGVYTIFVTNGAHIAVIIGGFLGQNLGWQWDFWMPAIITALSFSIALFAFPETLFSRGPEFLSQRTHERTYWEMLFNLRGNLIPQRKLKPRDFFTSFYMLKYPSIAFPFWFYTWCWTFINILPAISMANIYTKFYGFKSGAIGLCTGIPLIIGTLIGECTAGKLSDVLMTRLAKKHDGVRKPEHRLYLTTAAICFMVAGMIIFGVCIEHRTAFVPPLVGLAVGVLGLQIASTCLYAYVSDCYRPQTPESAVLMNLSRGLSFVMGFFNVVTWEAIGFDWAWTTFALILLVFWFPILSLMIWGEKWRRRLGEPSFHQYI</sequence>
<reference evidence="8" key="1">
    <citation type="journal article" date="2020" name="Stud. Mycol.">
        <title>101 Dothideomycetes genomes: a test case for predicting lifestyles and emergence of pathogens.</title>
        <authorList>
            <person name="Haridas S."/>
            <person name="Albert R."/>
            <person name="Binder M."/>
            <person name="Bloem J."/>
            <person name="Labutti K."/>
            <person name="Salamov A."/>
            <person name="Andreopoulos B."/>
            <person name="Baker S."/>
            <person name="Barry K."/>
            <person name="Bills G."/>
            <person name="Bluhm B."/>
            <person name="Cannon C."/>
            <person name="Castanera R."/>
            <person name="Culley D."/>
            <person name="Daum C."/>
            <person name="Ezra D."/>
            <person name="Gonzalez J."/>
            <person name="Henrissat B."/>
            <person name="Kuo A."/>
            <person name="Liang C."/>
            <person name="Lipzen A."/>
            <person name="Lutzoni F."/>
            <person name="Magnuson J."/>
            <person name="Mondo S."/>
            <person name="Nolan M."/>
            <person name="Ohm R."/>
            <person name="Pangilinan J."/>
            <person name="Park H.-J."/>
            <person name="Ramirez L."/>
            <person name="Alfaro M."/>
            <person name="Sun H."/>
            <person name="Tritt A."/>
            <person name="Yoshinaga Y."/>
            <person name="Zwiers L.-H."/>
            <person name="Turgeon B."/>
            <person name="Goodwin S."/>
            <person name="Spatafora J."/>
            <person name="Crous P."/>
            <person name="Grigoriev I."/>
        </authorList>
    </citation>
    <scope>NUCLEOTIDE SEQUENCE</scope>
    <source>
        <strain evidence="8">CBS 133067</strain>
    </source>
</reference>
<dbReference type="PANTHER" id="PTHR23502">
    <property type="entry name" value="MAJOR FACILITATOR SUPERFAMILY"/>
    <property type="match status" value="1"/>
</dbReference>
<evidence type="ECO:0000256" key="5">
    <source>
        <dbReference type="SAM" id="MobiDB-lite"/>
    </source>
</evidence>
<dbReference type="InterPro" id="IPR020846">
    <property type="entry name" value="MFS_dom"/>
</dbReference>
<proteinExistence type="predicted"/>
<dbReference type="AlphaFoldDB" id="A0A9P4INT4"/>
<feature type="transmembrane region" description="Helical" evidence="6">
    <location>
        <begin position="215"/>
        <end position="233"/>
    </location>
</feature>
<dbReference type="Gene3D" id="1.20.1250.20">
    <property type="entry name" value="MFS general substrate transporter like domains"/>
    <property type="match status" value="1"/>
</dbReference>
<keyword evidence="4 6" id="KW-0472">Membrane</keyword>
<comment type="caution">
    <text evidence="8">The sequence shown here is derived from an EMBL/GenBank/DDBJ whole genome shotgun (WGS) entry which is preliminary data.</text>
</comment>
<dbReference type="Proteomes" id="UP000799772">
    <property type="component" value="Unassembled WGS sequence"/>
</dbReference>
<feature type="transmembrane region" description="Helical" evidence="6">
    <location>
        <begin position="433"/>
        <end position="457"/>
    </location>
</feature>
<feature type="transmembrane region" description="Helical" evidence="6">
    <location>
        <begin position="187"/>
        <end position="209"/>
    </location>
</feature>
<evidence type="ECO:0000259" key="7">
    <source>
        <dbReference type="PROSITE" id="PS50850"/>
    </source>
</evidence>